<dbReference type="RefSeq" id="WP_018747414.1">
    <property type="nucleotide sequence ID" value="NZ_BSOZ01000018.1"/>
</dbReference>
<dbReference type="NCBIfam" id="TIGR02937">
    <property type="entry name" value="sigma70-ECF"/>
    <property type="match status" value="1"/>
</dbReference>
<evidence type="ECO:0000313" key="5">
    <source>
        <dbReference type="EMBL" id="BAK53923.1"/>
    </source>
</evidence>
<evidence type="ECO:0000259" key="2">
    <source>
        <dbReference type="Pfam" id="PF04542"/>
    </source>
</evidence>
<dbReference type="GO" id="GO:0016987">
    <property type="term" value="F:sigma factor activity"/>
    <property type="evidence" value="ECO:0007669"/>
    <property type="project" value="InterPro"/>
</dbReference>
<dbReference type="AlphaFoldDB" id="F8WST6"/>
<evidence type="ECO:0000259" key="4">
    <source>
        <dbReference type="Pfam" id="PF20239"/>
    </source>
</evidence>
<organism evidence="5">
    <name type="scientific">Chitiniphilus shinanonensis</name>
    <dbReference type="NCBI Taxonomy" id="553088"/>
    <lineage>
        <taxon>Bacteria</taxon>
        <taxon>Pseudomonadati</taxon>
        <taxon>Pseudomonadota</taxon>
        <taxon>Betaproteobacteria</taxon>
        <taxon>Neisseriales</taxon>
        <taxon>Chitinibacteraceae</taxon>
        <taxon>Chitiniphilus</taxon>
    </lineage>
</organism>
<reference evidence="5" key="1">
    <citation type="journal article" date="2012" name="J. Biosci. Bioeng.">
        <title>Isolation of genes coding for chitin-degrading enzymes in the novel chitinolytic bacterium, Chitiniphilus shinanonensis, and characterization of a gene coding for a family 19 chitinase.</title>
        <authorList>
            <person name="Huang L."/>
            <person name="Garbulewska E."/>
            <person name="Sato K."/>
            <person name="Kato Y."/>
            <person name="Nogawa M."/>
            <person name="Taguchi G."/>
            <person name="Shimosaka M."/>
        </authorList>
    </citation>
    <scope>NUCLEOTIDE SEQUENCE</scope>
    <source>
        <strain evidence="5">SAY3</strain>
    </source>
</reference>
<sequence>MTDSSQIAPLLVAARPRALAALLRYFHDLERAEDAFQEACLRALQRWPGDGVPRDPLAWLILVARNAALDRVRREARETPLTDETAPPDQPSDTAESLDHLDRARYGDEVLHLLFIACHPALPAPSRIALALRVVSGLTLAQIASAFLIAERTVEQRIVRARQRIAALGLPFETPDAAAREARLSAVSATIYLLFNEGYAASGGERMLRTSLCEEAIRLAQLLTDLFPAHDETLGLLALLQLQHARHAARIDAQGEVVLLEDQDRSAWDRAAINAGLAALARAQTGAAPPGPYRLQAEIAAVHARAASAADTDWAAIDRCYAALEAVRPSPVVTLNRAVAVEKLHGAASALALIAPLDTRLAGYFHFHGVRGALLARLARHDEASAAFAQALALARTPAEARHIQRQIAHLATSTSPTRD</sequence>
<dbReference type="PANTHER" id="PTHR47756">
    <property type="entry name" value="BLL6612 PROTEIN-RELATED"/>
    <property type="match status" value="1"/>
</dbReference>
<dbReference type="InterPro" id="IPR014284">
    <property type="entry name" value="RNA_pol_sigma-70_dom"/>
</dbReference>
<feature type="domain" description="RNA polymerase sigma-70 region 2" evidence="2">
    <location>
        <begin position="15"/>
        <end position="77"/>
    </location>
</feature>
<evidence type="ECO:0000313" key="7">
    <source>
        <dbReference type="Proteomes" id="UP001156836"/>
    </source>
</evidence>
<dbReference type="Gene3D" id="1.10.1740.10">
    <property type="match status" value="1"/>
</dbReference>
<accession>F8WST6</accession>
<dbReference type="EMBL" id="BSOZ01000018">
    <property type="protein sequence ID" value="GLS04433.1"/>
    <property type="molecule type" value="Genomic_DNA"/>
</dbReference>
<reference evidence="6" key="4">
    <citation type="submission" date="2023-01" db="EMBL/GenBank/DDBJ databases">
        <title>Draft genome sequence of Chitiniphilus shinanonensis strain NBRC 104970.</title>
        <authorList>
            <person name="Sun Q."/>
            <person name="Mori K."/>
        </authorList>
    </citation>
    <scope>NUCLEOTIDE SEQUENCE</scope>
    <source>
        <strain evidence="6">NBRC 104970</strain>
    </source>
</reference>
<dbReference type="SUPFAM" id="SSF88946">
    <property type="entry name" value="Sigma2 domain of RNA polymerase sigma factors"/>
    <property type="match status" value="1"/>
</dbReference>
<dbReference type="InterPro" id="IPR013325">
    <property type="entry name" value="RNA_pol_sigma_r2"/>
</dbReference>
<dbReference type="Gene3D" id="1.10.10.10">
    <property type="entry name" value="Winged helix-like DNA-binding domain superfamily/Winged helix DNA-binding domain"/>
    <property type="match status" value="1"/>
</dbReference>
<protein>
    <submittedName>
        <fullName evidence="5">RNA polymerase ECF-type sigma factor</fullName>
    </submittedName>
</protein>
<feature type="domain" description="DUF6596" evidence="4">
    <location>
        <begin position="183"/>
        <end position="283"/>
    </location>
</feature>
<proteinExistence type="predicted"/>
<dbReference type="Pfam" id="PF08281">
    <property type="entry name" value="Sigma70_r4_2"/>
    <property type="match status" value="1"/>
</dbReference>
<dbReference type="InterPro" id="IPR046531">
    <property type="entry name" value="DUF6596"/>
</dbReference>
<dbReference type="Pfam" id="PF04542">
    <property type="entry name" value="Sigma70_r2"/>
    <property type="match status" value="1"/>
</dbReference>
<dbReference type="EMBL" id="AB649131">
    <property type="protein sequence ID" value="BAK53923.1"/>
    <property type="molecule type" value="Genomic_DNA"/>
</dbReference>
<evidence type="ECO:0000313" key="6">
    <source>
        <dbReference type="EMBL" id="GLS04433.1"/>
    </source>
</evidence>
<dbReference type="GO" id="GO:0003677">
    <property type="term" value="F:DNA binding"/>
    <property type="evidence" value="ECO:0007669"/>
    <property type="project" value="InterPro"/>
</dbReference>
<dbReference type="InterPro" id="IPR013324">
    <property type="entry name" value="RNA_pol_sigma_r3/r4-like"/>
</dbReference>
<dbReference type="InterPro" id="IPR007627">
    <property type="entry name" value="RNA_pol_sigma70_r2"/>
</dbReference>
<dbReference type="InterPro" id="IPR013249">
    <property type="entry name" value="RNA_pol_sigma70_r4_t2"/>
</dbReference>
<dbReference type="InterPro" id="IPR036388">
    <property type="entry name" value="WH-like_DNA-bd_sf"/>
</dbReference>
<feature type="domain" description="RNA polymerase sigma factor 70 region 4 type 2" evidence="3">
    <location>
        <begin position="114"/>
        <end position="165"/>
    </location>
</feature>
<dbReference type="PANTHER" id="PTHR47756:SF1">
    <property type="entry name" value="BLL0085 PROTEIN"/>
    <property type="match status" value="1"/>
</dbReference>
<gene>
    <name evidence="5" type="primary">cscG</name>
    <name evidence="6" type="ORF">GCM10007860_15800</name>
</gene>
<keyword evidence="7" id="KW-1185">Reference proteome</keyword>
<reference evidence="7" key="3">
    <citation type="journal article" date="2019" name="Int. J. Syst. Evol. Microbiol.">
        <title>The Global Catalogue of Microorganisms (GCM) 10K type strain sequencing project: providing services to taxonomists for standard genome sequencing and annotation.</title>
        <authorList>
            <consortium name="The Broad Institute Genomics Platform"/>
            <consortium name="The Broad Institute Genome Sequencing Center for Infectious Disease"/>
            <person name="Wu L."/>
            <person name="Ma J."/>
        </authorList>
    </citation>
    <scope>NUCLEOTIDE SEQUENCE [LARGE SCALE GENOMIC DNA]</scope>
    <source>
        <strain evidence="7">NBRC 104970</strain>
    </source>
</reference>
<dbReference type="GO" id="GO:0006352">
    <property type="term" value="P:DNA-templated transcription initiation"/>
    <property type="evidence" value="ECO:0007669"/>
    <property type="project" value="InterPro"/>
</dbReference>
<feature type="region of interest" description="Disordered" evidence="1">
    <location>
        <begin position="76"/>
        <end position="96"/>
    </location>
</feature>
<evidence type="ECO:0000259" key="3">
    <source>
        <dbReference type="Pfam" id="PF08281"/>
    </source>
</evidence>
<dbReference type="Proteomes" id="UP001156836">
    <property type="component" value="Unassembled WGS sequence"/>
</dbReference>
<reference evidence="6" key="2">
    <citation type="journal article" date="2014" name="Int. J. Syst. Evol. Microbiol.">
        <title>Complete genome of a new Firmicutes species belonging to the dominant human colonic microbiota ('Ruminococcus bicirculans') reveals two chromosomes and a selective capacity to utilize plant glucans.</title>
        <authorList>
            <consortium name="NISC Comparative Sequencing Program"/>
            <person name="Wegmann U."/>
            <person name="Louis P."/>
            <person name="Goesmann A."/>
            <person name="Henrissat B."/>
            <person name="Duncan S.H."/>
            <person name="Flint H.J."/>
        </authorList>
    </citation>
    <scope>NUCLEOTIDE SEQUENCE</scope>
    <source>
        <strain evidence="6">NBRC 104970</strain>
    </source>
</reference>
<name>F8WST6_9NEIS</name>
<evidence type="ECO:0000256" key="1">
    <source>
        <dbReference type="SAM" id="MobiDB-lite"/>
    </source>
</evidence>
<dbReference type="Pfam" id="PF20239">
    <property type="entry name" value="DUF6596"/>
    <property type="match status" value="1"/>
</dbReference>
<dbReference type="SUPFAM" id="SSF88659">
    <property type="entry name" value="Sigma3 and sigma4 domains of RNA polymerase sigma factors"/>
    <property type="match status" value="1"/>
</dbReference>